<sequence>MLLNDAQIMQAMLMIIDMFPEAQPSLFADSDFQYLIAVMLSAQTTDRAVNQVTPKLFAVYPTPQKLAQATIEQVEHLIKSLGLYHNKARNLIKCSNQLLTNFAGQVPATKQQLVTLAGVGTKTANVVLGDRFGVPSFAVDTHVSKISKRLHFVDEKATVEQIEKSVTKALDPKYWVIGHHALIDLGRKYNFKNATQIANLPVVRQCDQWSGLNEKK</sequence>
<gene>
    <name evidence="10" type="primary">nth</name>
    <name evidence="12" type="ORF">MOO47_07305</name>
</gene>
<keyword evidence="13" id="KW-1185">Reference proteome</keyword>
<keyword evidence="7" id="KW-0411">Iron-sulfur</keyword>
<protein>
    <recommendedName>
        <fullName evidence="10">Endonuclease III</fullName>
        <ecNumber evidence="10">4.2.99.18</ecNumber>
    </recommendedName>
    <alternativeName>
        <fullName evidence="10">DNA-(apurinic or apyrimidinic site) lyase</fullName>
    </alternativeName>
</protein>
<keyword evidence="8 10" id="KW-0234">DNA repair</keyword>
<evidence type="ECO:0000313" key="12">
    <source>
        <dbReference type="EMBL" id="UQS83566.1"/>
    </source>
</evidence>
<evidence type="ECO:0000256" key="6">
    <source>
        <dbReference type="ARBA" id="ARBA00023004"/>
    </source>
</evidence>
<evidence type="ECO:0000256" key="10">
    <source>
        <dbReference type="HAMAP-Rule" id="MF_00942"/>
    </source>
</evidence>
<evidence type="ECO:0000256" key="1">
    <source>
        <dbReference type="ARBA" id="ARBA00008343"/>
    </source>
</evidence>
<dbReference type="HAMAP" id="MF_00942">
    <property type="entry name" value="Nth"/>
    <property type="match status" value="1"/>
</dbReference>
<keyword evidence="5 10" id="KW-0378">Hydrolase</keyword>
<dbReference type="PANTHER" id="PTHR10359:SF18">
    <property type="entry name" value="ENDONUCLEASE III"/>
    <property type="match status" value="1"/>
</dbReference>
<keyword evidence="10" id="KW-0456">Lyase</keyword>
<dbReference type="EC" id="4.2.99.18" evidence="10"/>
<dbReference type="InterPro" id="IPR005759">
    <property type="entry name" value="Nth"/>
</dbReference>
<dbReference type="InterPro" id="IPR023170">
    <property type="entry name" value="HhH_base_excis_C"/>
</dbReference>
<comment type="similarity">
    <text evidence="1 10">Belongs to the Nth/MutY family.</text>
</comment>
<dbReference type="Proteomes" id="UP000831947">
    <property type="component" value="Chromosome"/>
</dbReference>
<dbReference type="Gene3D" id="1.10.340.30">
    <property type="entry name" value="Hypothetical protein, domain 2"/>
    <property type="match status" value="1"/>
</dbReference>
<dbReference type="InterPro" id="IPR011257">
    <property type="entry name" value="DNA_glycosylase"/>
</dbReference>
<evidence type="ECO:0000313" key="13">
    <source>
        <dbReference type="Proteomes" id="UP000831947"/>
    </source>
</evidence>
<keyword evidence="3" id="KW-0479">Metal-binding</keyword>
<dbReference type="InterPro" id="IPR000445">
    <property type="entry name" value="HhH_motif"/>
</dbReference>
<dbReference type="Pfam" id="PF00633">
    <property type="entry name" value="HHH"/>
    <property type="match status" value="1"/>
</dbReference>
<comment type="function">
    <text evidence="10">DNA repair enzyme that has both DNA N-glycosylase activity and AP-lyase activity. The DNA N-glycosylase activity releases various damaged pyrimidines from DNA by cleaving the N-glycosidic bond, leaving an AP (apurinic/apyrimidinic) site. The AP-lyase activity cleaves the phosphodiester bond 3' to the AP site by a beta-elimination, leaving a 3'-terminal unsaturated sugar and a product with a terminal 5'-phosphate.</text>
</comment>
<reference evidence="12 13" key="1">
    <citation type="journal article" date="2022" name="Int. J. Syst. Evol. Microbiol.">
        <title>Apilactobacillus apisilvae sp. nov., Nicolia spurrieriana gen. nov. sp. nov., Bombilactobacillus folatiphilus sp. nov. and Bombilactobacillus thymidiniphilus sp. nov., four new lactic acid bacterial isolates from stingless bees Tetragonula carbonaria and Austroplebeia australis.</title>
        <authorList>
            <person name="Oliphant S.A."/>
            <person name="Watson-Haigh N.S."/>
            <person name="Sumby K.M."/>
            <person name="Gardner J."/>
            <person name="Groom S."/>
            <person name="Jiranek V."/>
        </authorList>
    </citation>
    <scope>NUCLEOTIDE SEQUENCE [LARGE SCALE GENOMIC DNA]</scope>
    <source>
        <strain evidence="12 13">SG4_A1</strain>
    </source>
</reference>
<dbReference type="EMBL" id="CP093365">
    <property type="protein sequence ID" value="UQS83566.1"/>
    <property type="molecule type" value="Genomic_DNA"/>
</dbReference>
<dbReference type="Pfam" id="PF00730">
    <property type="entry name" value="HhH-GPD"/>
    <property type="match status" value="1"/>
</dbReference>
<keyword evidence="12" id="KW-0255">Endonuclease</keyword>
<dbReference type="CDD" id="cd00056">
    <property type="entry name" value="ENDO3c"/>
    <property type="match status" value="1"/>
</dbReference>
<dbReference type="PANTHER" id="PTHR10359">
    <property type="entry name" value="A/G-SPECIFIC ADENINE GLYCOSYLASE/ENDONUCLEASE III"/>
    <property type="match status" value="1"/>
</dbReference>
<keyword evidence="6" id="KW-0408">Iron</keyword>
<keyword evidence="10" id="KW-0238">DNA-binding</keyword>
<evidence type="ECO:0000256" key="5">
    <source>
        <dbReference type="ARBA" id="ARBA00022801"/>
    </source>
</evidence>
<comment type="catalytic activity">
    <reaction evidence="10">
        <text>2'-deoxyribonucleotide-(2'-deoxyribose 5'-phosphate)-2'-deoxyribonucleotide-DNA = a 3'-end 2'-deoxyribonucleotide-(2,3-dehydro-2,3-deoxyribose 5'-phosphate)-DNA + a 5'-end 5'-phospho-2'-deoxyribonucleoside-DNA + H(+)</text>
        <dbReference type="Rhea" id="RHEA:66592"/>
        <dbReference type="Rhea" id="RHEA-COMP:13180"/>
        <dbReference type="Rhea" id="RHEA-COMP:16897"/>
        <dbReference type="Rhea" id="RHEA-COMP:17067"/>
        <dbReference type="ChEBI" id="CHEBI:15378"/>
        <dbReference type="ChEBI" id="CHEBI:136412"/>
        <dbReference type="ChEBI" id="CHEBI:157695"/>
        <dbReference type="ChEBI" id="CHEBI:167181"/>
        <dbReference type="EC" id="4.2.99.18"/>
    </reaction>
</comment>
<comment type="cofactor">
    <cofactor evidence="10">
        <name>[4Fe-4S] cluster</name>
        <dbReference type="ChEBI" id="CHEBI:49883"/>
    </cofactor>
    <text evidence="10">Binds 1 [4Fe-4S] cluster.</text>
</comment>
<dbReference type="RefSeq" id="WP_249512792.1">
    <property type="nucleotide sequence ID" value="NZ_CP093365.1"/>
</dbReference>
<dbReference type="SMART" id="SM00478">
    <property type="entry name" value="ENDO3c"/>
    <property type="match status" value="1"/>
</dbReference>
<evidence type="ECO:0000256" key="2">
    <source>
        <dbReference type="ARBA" id="ARBA00022485"/>
    </source>
</evidence>
<accession>A0ABY4PDH3</accession>
<dbReference type="SUPFAM" id="SSF48150">
    <property type="entry name" value="DNA-glycosylase"/>
    <property type="match status" value="1"/>
</dbReference>
<dbReference type="Gene3D" id="1.10.1670.10">
    <property type="entry name" value="Helix-hairpin-Helix base-excision DNA repair enzymes (C-terminal)"/>
    <property type="match status" value="1"/>
</dbReference>
<evidence type="ECO:0000256" key="4">
    <source>
        <dbReference type="ARBA" id="ARBA00022763"/>
    </source>
</evidence>
<evidence type="ECO:0000256" key="9">
    <source>
        <dbReference type="ARBA" id="ARBA00023295"/>
    </source>
</evidence>
<organism evidence="12 13">
    <name type="scientific">Bombilactobacillus thymidiniphilus</name>
    <dbReference type="NCBI Taxonomy" id="2923363"/>
    <lineage>
        <taxon>Bacteria</taxon>
        <taxon>Bacillati</taxon>
        <taxon>Bacillota</taxon>
        <taxon>Bacilli</taxon>
        <taxon>Lactobacillales</taxon>
        <taxon>Lactobacillaceae</taxon>
        <taxon>Bombilactobacillus</taxon>
    </lineage>
</organism>
<dbReference type="GO" id="GO:0004519">
    <property type="term" value="F:endonuclease activity"/>
    <property type="evidence" value="ECO:0007669"/>
    <property type="project" value="UniProtKB-KW"/>
</dbReference>
<comment type="caution">
    <text evidence="10">Lacks conserved residue(s) required for the propagation of feature annotation.</text>
</comment>
<proteinExistence type="inferred from homology"/>
<keyword evidence="4 10" id="KW-0227">DNA damage</keyword>
<keyword evidence="12" id="KW-0540">Nuclease</keyword>
<evidence type="ECO:0000256" key="7">
    <source>
        <dbReference type="ARBA" id="ARBA00023014"/>
    </source>
</evidence>
<evidence type="ECO:0000256" key="8">
    <source>
        <dbReference type="ARBA" id="ARBA00023204"/>
    </source>
</evidence>
<name>A0ABY4PDH3_9LACO</name>
<evidence type="ECO:0000256" key="3">
    <source>
        <dbReference type="ARBA" id="ARBA00022723"/>
    </source>
</evidence>
<keyword evidence="2" id="KW-0004">4Fe-4S</keyword>
<dbReference type="InterPro" id="IPR003265">
    <property type="entry name" value="HhH-GPD_domain"/>
</dbReference>
<feature type="domain" description="HhH-GPD" evidence="11">
    <location>
        <begin position="40"/>
        <end position="188"/>
    </location>
</feature>
<dbReference type="PIRSF" id="PIRSF001435">
    <property type="entry name" value="Nth"/>
    <property type="match status" value="1"/>
</dbReference>
<evidence type="ECO:0000259" key="11">
    <source>
        <dbReference type="SMART" id="SM00478"/>
    </source>
</evidence>
<keyword evidence="9 10" id="KW-0326">Glycosidase</keyword>